<keyword evidence="6" id="KW-0175">Coiled coil</keyword>
<dbReference type="PANTHER" id="PTHR34138:SF1">
    <property type="entry name" value="CELL SHAPE-DETERMINING PROTEIN MREC"/>
    <property type="match status" value="1"/>
</dbReference>
<dbReference type="GO" id="GO:0008360">
    <property type="term" value="P:regulation of cell shape"/>
    <property type="evidence" value="ECO:0007669"/>
    <property type="project" value="UniProtKB-KW"/>
</dbReference>
<proteinExistence type="inferred from homology"/>
<evidence type="ECO:0000256" key="4">
    <source>
        <dbReference type="ARBA" id="ARBA00032089"/>
    </source>
</evidence>
<dbReference type="InterPro" id="IPR007221">
    <property type="entry name" value="MreC"/>
</dbReference>
<accession>A0A7X6N4J6</accession>
<dbReference type="PIRSF" id="PIRSF038471">
    <property type="entry name" value="MreC"/>
    <property type="match status" value="1"/>
</dbReference>
<dbReference type="RefSeq" id="WP_168722291.1">
    <property type="nucleotide sequence ID" value="NZ_JAAXPN010000007.1"/>
</dbReference>
<dbReference type="Proteomes" id="UP000549765">
    <property type="component" value="Unassembled WGS sequence"/>
</dbReference>
<evidence type="ECO:0000313" key="9">
    <source>
        <dbReference type="Proteomes" id="UP000549765"/>
    </source>
</evidence>
<feature type="coiled-coil region" evidence="6">
    <location>
        <begin position="89"/>
        <end position="116"/>
    </location>
</feature>
<feature type="domain" description="Rod shape-determining protein MreC beta-barrel core" evidence="7">
    <location>
        <begin position="126"/>
        <end position="278"/>
    </location>
</feature>
<comment type="caution">
    <text evidence="8">The sequence shown here is derived from an EMBL/GenBank/DDBJ whole genome shotgun (WGS) entry which is preliminary data.</text>
</comment>
<dbReference type="Gene3D" id="2.40.10.340">
    <property type="entry name" value="Rod shape-determining protein MreC, domain 1"/>
    <property type="match status" value="1"/>
</dbReference>
<keyword evidence="3 5" id="KW-0133">Cell shape</keyword>
<sequence>MMKFFSTRRLVFVIIGIVVTVALLTGSVLVRNRRATPPVIQQFGNDVAGVVARVVNWPVAVTHGGYDSVAQLLDTYQENTQLRAKVDALAQEKVRAQVLENENKSLKNQLNLNETLTDYSLINATVISRAPSAWLSQLIINVGRNAGIKKNMPVVSGKGLIGRISEVDRTTSKVELLSDDSGSSNRFAIQITNKEGEAMYGIITGYNRNANRLIVGQVTSNIKLKKGDQVLTSGLGGITPKGLYVGEVDSIHNDASGLSKSIYIKPATDFGNINFVSVAIEK</sequence>
<dbReference type="InterPro" id="IPR042175">
    <property type="entry name" value="Cell/Rod_MreC_2"/>
</dbReference>
<evidence type="ECO:0000256" key="2">
    <source>
        <dbReference type="ARBA" id="ARBA00013855"/>
    </source>
</evidence>
<comment type="function">
    <text evidence="5">Involved in formation and maintenance of cell shape.</text>
</comment>
<dbReference type="AlphaFoldDB" id="A0A7X6N4J6"/>
<comment type="similarity">
    <text evidence="1 5">Belongs to the MreC family.</text>
</comment>
<dbReference type="InterPro" id="IPR042177">
    <property type="entry name" value="Cell/Rod_1"/>
</dbReference>
<organism evidence="8 9">
    <name type="scientific">Periweissella fabalis</name>
    <dbReference type="NCBI Taxonomy" id="1070421"/>
    <lineage>
        <taxon>Bacteria</taxon>
        <taxon>Bacillati</taxon>
        <taxon>Bacillota</taxon>
        <taxon>Bacilli</taxon>
        <taxon>Lactobacillales</taxon>
        <taxon>Lactobacillaceae</taxon>
        <taxon>Periweissella</taxon>
    </lineage>
</organism>
<dbReference type="PANTHER" id="PTHR34138">
    <property type="entry name" value="CELL SHAPE-DETERMINING PROTEIN MREC"/>
    <property type="match status" value="1"/>
</dbReference>
<dbReference type="Gene3D" id="2.40.10.350">
    <property type="entry name" value="Rod shape-determining protein MreC, domain 2"/>
    <property type="match status" value="1"/>
</dbReference>
<evidence type="ECO:0000256" key="6">
    <source>
        <dbReference type="SAM" id="Coils"/>
    </source>
</evidence>
<evidence type="ECO:0000313" key="8">
    <source>
        <dbReference type="EMBL" id="NKZ24494.1"/>
    </source>
</evidence>
<protein>
    <recommendedName>
        <fullName evidence="2 5">Cell shape-determining protein MreC</fullName>
    </recommendedName>
    <alternativeName>
        <fullName evidence="4 5">Cell shape protein MreC</fullName>
    </alternativeName>
</protein>
<name>A0A7X6N4J6_9LACO</name>
<dbReference type="NCBIfam" id="TIGR00219">
    <property type="entry name" value="mreC"/>
    <property type="match status" value="1"/>
</dbReference>
<evidence type="ECO:0000256" key="3">
    <source>
        <dbReference type="ARBA" id="ARBA00022960"/>
    </source>
</evidence>
<evidence type="ECO:0000256" key="5">
    <source>
        <dbReference type="PIRNR" id="PIRNR038471"/>
    </source>
</evidence>
<gene>
    <name evidence="8" type="primary">mreC</name>
    <name evidence="8" type="ORF">HF964_06755</name>
</gene>
<dbReference type="GO" id="GO:0005886">
    <property type="term" value="C:plasma membrane"/>
    <property type="evidence" value="ECO:0007669"/>
    <property type="project" value="TreeGrafter"/>
</dbReference>
<evidence type="ECO:0000259" key="7">
    <source>
        <dbReference type="Pfam" id="PF04085"/>
    </source>
</evidence>
<dbReference type="EMBL" id="JAAXPN010000007">
    <property type="protein sequence ID" value="NKZ24494.1"/>
    <property type="molecule type" value="Genomic_DNA"/>
</dbReference>
<dbReference type="InterPro" id="IPR055342">
    <property type="entry name" value="MreC_beta-barrel_core"/>
</dbReference>
<keyword evidence="9" id="KW-1185">Reference proteome</keyword>
<dbReference type="Pfam" id="PF04085">
    <property type="entry name" value="MreC"/>
    <property type="match status" value="1"/>
</dbReference>
<reference evidence="8 9" key="1">
    <citation type="submission" date="2020-04" db="EMBL/GenBank/DDBJ databases">
        <title>MicrobeNet Type strains.</title>
        <authorList>
            <person name="Nicholson A.C."/>
        </authorList>
    </citation>
    <scope>NUCLEOTIDE SEQUENCE [LARGE SCALE GENOMIC DNA]</scope>
    <source>
        <strain evidence="8 9">CCUG 61472</strain>
    </source>
</reference>
<evidence type="ECO:0000256" key="1">
    <source>
        <dbReference type="ARBA" id="ARBA00009369"/>
    </source>
</evidence>